<dbReference type="GO" id="GO:0022857">
    <property type="term" value="F:transmembrane transporter activity"/>
    <property type="evidence" value="ECO:0007669"/>
    <property type="project" value="InterPro"/>
</dbReference>
<dbReference type="PANTHER" id="PTHR43045:SF1">
    <property type="entry name" value="SHIKIMATE TRANSPORTER"/>
    <property type="match status" value="1"/>
</dbReference>
<keyword evidence="7" id="KW-1185">Reference proteome</keyword>
<dbReference type="EMBL" id="CP002529">
    <property type="protein sequence ID" value="ADY01359.1"/>
    <property type="molecule type" value="Genomic_DNA"/>
</dbReference>
<dbReference type="HOGENOM" id="CLU_001265_39_5_2"/>
<keyword evidence="3" id="KW-1003">Cell membrane</keyword>
<feature type="transmembrane region" description="Helical" evidence="4">
    <location>
        <begin position="229"/>
        <end position="248"/>
    </location>
</feature>
<dbReference type="GeneID" id="10288806"/>
<evidence type="ECO:0000313" key="7">
    <source>
        <dbReference type="Proteomes" id="UP000007485"/>
    </source>
</evidence>
<feature type="transmembrane region" description="Helical" evidence="4">
    <location>
        <begin position="398"/>
        <end position="419"/>
    </location>
</feature>
<evidence type="ECO:0000313" key="6">
    <source>
        <dbReference type="EMBL" id="ADY01359.1"/>
    </source>
</evidence>
<dbReference type="Proteomes" id="UP000007485">
    <property type="component" value="Chromosome"/>
</dbReference>
<feature type="transmembrane region" description="Helical" evidence="4">
    <location>
        <begin position="185"/>
        <end position="208"/>
    </location>
</feature>
<dbReference type="RefSeq" id="WP_013604521.1">
    <property type="nucleotide sequence ID" value="NC_015151.1"/>
</dbReference>
<feature type="transmembrane region" description="Helical" evidence="4">
    <location>
        <begin position="303"/>
        <end position="324"/>
    </location>
</feature>
<feature type="transmembrane region" description="Helical" evidence="4">
    <location>
        <begin position="268"/>
        <end position="291"/>
    </location>
</feature>
<dbReference type="eggNOG" id="arCOG02691">
    <property type="taxonomic scope" value="Archaea"/>
</dbReference>
<evidence type="ECO:0000256" key="4">
    <source>
        <dbReference type="SAM" id="Phobius"/>
    </source>
</evidence>
<keyword evidence="2" id="KW-0813">Transport</keyword>
<feature type="domain" description="Major facilitator superfamily (MFS) profile" evidence="5">
    <location>
        <begin position="16"/>
        <end position="423"/>
    </location>
</feature>
<proteinExistence type="predicted"/>
<feature type="transmembrane region" description="Helical" evidence="4">
    <location>
        <begin position="89"/>
        <end position="113"/>
    </location>
</feature>
<accession>F0QYC2</accession>
<dbReference type="STRING" id="985053.VMUT_1154"/>
<feature type="transmembrane region" description="Helical" evidence="4">
    <location>
        <begin position="52"/>
        <end position="77"/>
    </location>
</feature>
<dbReference type="Gene3D" id="1.20.1250.20">
    <property type="entry name" value="MFS general substrate transporter like domains"/>
    <property type="match status" value="1"/>
</dbReference>
<dbReference type="KEGG" id="vmo:VMUT_1154"/>
<evidence type="ECO:0000256" key="3">
    <source>
        <dbReference type="ARBA" id="ARBA00022475"/>
    </source>
</evidence>
<keyword evidence="4" id="KW-0472">Membrane</keyword>
<gene>
    <name evidence="6" type="ordered locus">VMUT_1154</name>
</gene>
<sequence>MGTKTVKPSLGIMIALALASTAGLALEFYSFVIYGYAATLAFPKVFFPKLPLVLAIVIGYLTFAAGFPARIIGAFVFGHFGDKYGRSGAFIWDLIVTGVATILIGLLPGYTVLGYGAPILLTILRFFQGFGLGGEFGGATALLVEFAEAGSSRWREFWVGWANAGFSIGGLAGALALLIPNFATTGWRIAFILSAVIFIPALVARIIIRESPFMAPLLEKKLTASAPSISVFRRYWLPIILIAMWASFQQFDGYASLTYMVTFMKFLSYPIVLISLIIIIGRIYDLAGVFLNAVFGKFLKRRVAGFIMIAVTTAFSYLFTYSLIIRNIPLVLISELFLVLFGVGLMHAFAPVLASENFPTRYRYSGSGIAYQLSAIIGGMFTPSILTALIGKEVMTKWFYVPLFYFIYFIIATIALVLLRETKGIALAKLDEEDLSKGG</sequence>
<dbReference type="OrthoDB" id="117970at2157"/>
<evidence type="ECO:0000256" key="2">
    <source>
        <dbReference type="ARBA" id="ARBA00022448"/>
    </source>
</evidence>
<reference evidence="6 7" key="1">
    <citation type="journal article" date="2011" name="J. Bacteriol.">
        <title>Complete genome sequence of 'Vulcanisaeta moutnovskia' strain 768-28, a novel member of the hyperthermophilic crenarchaeal genus vulcanisaeta.</title>
        <authorList>
            <person name="Gumerov V.M."/>
            <person name="Mardanov A.V."/>
            <person name="Beletsky A.V."/>
            <person name="Prokofeva M.I."/>
            <person name="Bonch-Osmolovskaya E.A."/>
            <person name="Ravin N.V."/>
            <person name="Skryabin K.G."/>
        </authorList>
    </citation>
    <scope>NUCLEOTIDE SEQUENCE [LARGE SCALE GENOMIC DNA]</scope>
    <source>
        <strain evidence="6 7">768-28</strain>
    </source>
</reference>
<dbReference type="GO" id="GO:0005886">
    <property type="term" value="C:plasma membrane"/>
    <property type="evidence" value="ECO:0007669"/>
    <property type="project" value="UniProtKB-SubCell"/>
</dbReference>
<dbReference type="InterPro" id="IPR011701">
    <property type="entry name" value="MFS"/>
</dbReference>
<feature type="transmembrane region" description="Helical" evidence="4">
    <location>
        <begin position="119"/>
        <end position="146"/>
    </location>
</feature>
<dbReference type="PROSITE" id="PS50850">
    <property type="entry name" value="MFS"/>
    <property type="match status" value="1"/>
</dbReference>
<feature type="transmembrane region" description="Helical" evidence="4">
    <location>
        <begin position="330"/>
        <end position="354"/>
    </location>
</feature>
<evidence type="ECO:0000259" key="5">
    <source>
        <dbReference type="PROSITE" id="PS50850"/>
    </source>
</evidence>
<keyword evidence="4" id="KW-0812">Transmembrane</keyword>
<dbReference type="InterPro" id="IPR036259">
    <property type="entry name" value="MFS_trans_sf"/>
</dbReference>
<feature type="transmembrane region" description="Helical" evidence="4">
    <location>
        <begin position="12"/>
        <end position="32"/>
    </location>
</feature>
<dbReference type="SUPFAM" id="SSF103473">
    <property type="entry name" value="MFS general substrate transporter"/>
    <property type="match status" value="1"/>
</dbReference>
<dbReference type="PANTHER" id="PTHR43045">
    <property type="entry name" value="SHIKIMATE TRANSPORTER"/>
    <property type="match status" value="1"/>
</dbReference>
<evidence type="ECO:0000256" key="1">
    <source>
        <dbReference type="ARBA" id="ARBA00004651"/>
    </source>
</evidence>
<organism evidence="6 7">
    <name type="scientific">Vulcanisaeta moutnovskia (strain 768-28)</name>
    <dbReference type="NCBI Taxonomy" id="985053"/>
    <lineage>
        <taxon>Archaea</taxon>
        <taxon>Thermoproteota</taxon>
        <taxon>Thermoprotei</taxon>
        <taxon>Thermoproteales</taxon>
        <taxon>Thermoproteaceae</taxon>
        <taxon>Vulcanisaeta</taxon>
    </lineage>
</organism>
<dbReference type="Pfam" id="PF07690">
    <property type="entry name" value="MFS_1"/>
    <property type="match status" value="1"/>
</dbReference>
<comment type="subcellular location">
    <subcellularLocation>
        <location evidence="1">Cell membrane</location>
        <topology evidence="1">Multi-pass membrane protein</topology>
    </subcellularLocation>
</comment>
<dbReference type="AlphaFoldDB" id="F0QYC2"/>
<protein>
    <submittedName>
        <fullName evidence="6">Metabolite transport protein</fullName>
    </submittedName>
</protein>
<dbReference type="InterPro" id="IPR020846">
    <property type="entry name" value="MFS_dom"/>
</dbReference>
<feature type="transmembrane region" description="Helical" evidence="4">
    <location>
        <begin position="158"/>
        <end position="179"/>
    </location>
</feature>
<keyword evidence="4" id="KW-1133">Transmembrane helix</keyword>
<feature type="transmembrane region" description="Helical" evidence="4">
    <location>
        <begin position="366"/>
        <end position="386"/>
    </location>
</feature>
<name>F0QYC2_VULM7</name>